<comment type="caution">
    <text evidence="3">The sequence shown here is derived from an EMBL/GenBank/DDBJ whole genome shotgun (WGS) entry which is preliminary data.</text>
</comment>
<feature type="domain" description="Histidine kinase/HSP90-like ATPase" evidence="2">
    <location>
        <begin position="493"/>
        <end position="620"/>
    </location>
</feature>
<dbReference type="PANTHER" id="PTHR48206:SF1">
    <property type="entry name" value="CHLOROPLAST SENSOR KINASE, CHLOROPLASTIC"/>
    <property type="match status" value="1"/>
</dbReference>
<name>A0A176VNW9_MARPO</name>
<dbReference type="PANTHER" id="PTHR48206">
    <property type="entry name" value="CHLOROPLAST SENSOR KINASE, CHLOROPLASTIC"/>
    <property type="match status" value="1"/>
</dbReference>
<keyword evidence="4" id="KW-1185">Reference proteome</keyword>
<feature type="region of interest" description="Disordered" evidence="1">
    <location>
        <begin position="251"/>
        <end position="282"/>
    </location>
</feature>
<dbReference type="InterPro" id="IPR036890">
    <property type="entry name" value="HATPase_C_sf"/>
</dbReference>
<feature type="region of interest" description="Disordered" evidence="1">
    <location>
        <begin position="388"/>
        <end position="440"/>
    </location>
</feature>
<dbReference type="EMBL" id="LVLJ01003422">
    <property type="protein sequence ID" value="OAE21516.1"/>
    <property type="molecule type" value="Genomic_DNA"/>
</dbReference>
<evidence type="ECO:0000313" key="4">
    <source>
        <dbReference type="Proteomes" id="UP000077202"/>
    </source>
</evidence>
<evidence type="ECO:0000313" key="3">
    <source>
        <dbReference type="EMBL" id="OAE21516.1"/>
    </source>
</evidence>
<evidence type="ECO:0000256" key="1">
    <source>
        <dbReference type="SAM" id="MobiDB-lite"/>
    </source>
</evidence>
<dbReference type="Proteomes" id="UP000077202">
    <property type="component" value="Unassembled WGS sequence"/>
</dbReference>
<dbReference type="Pfam" id="PF02518">
    <property type="entry name" value="HATPase_c"/>
    <property type="match status" value="1"/>
</dbReference>
<dbReference type="AlphaFoldDB" id="A0A176VNW9"/>
<sequence>MAAAAAAAVAACLPPVGLRNSAKKPRFSFMVQPQHQHPGGISCLPFVGFASIQSGPEQHGFSCSASRVTSMYRSVVDEQTEEIELPSSALAIAAAAASVSSAPFDFVTKIGDPKRLVSAPSEEFLALCAEQLSLCEKIVGAQTNLTVYVRTAESYATGQLEFFFAAGSSTNLASRNAEAYKEVLMLFDRSESQGSAGLVESALVNLEAVELPGLGALVLPLVKDMFLVGLLVAERHVVKVSLRTVKPGKLKPMRPSWPPKEKVVEPENQESNEETDSVSMNQGNIDLKHPALGTFSKEQQMETAKVARTLALACVMDQRAVLLQQSSWQKGVRIDHLLEQISRDVLEDILVQGDRMSDVVQQIQKSGADFIQYDDIFLKDLNQQRVMPSGDVGVEDTRPSLSTRTSLERDGALQDISNNQRPLPTPALPSSFVRDEESPMPPLALAAPPQDEMRQCNVSEVLYQLVRAGSSLAQQKSQTLQLNSTTLPLIAAIEELALRQALSNLLEYSIQHTPAGGWIRADAARAPGGGVLVVIEDNGPDMGLVVQERVLGPLGSARVTRIGKGNTNNERSFEAGLKLIAAREALEQSGAVLNIRSPYLVDAPIGAGGTHVEIWLPAQAADSRLETDVLESQIDCTQQ</sequence>
<dbReference type="InterPro" id="IPR053334">
    <property type="entry name" value="Chloroplast_Sensor_Kinase"/>
</dbReference>
<gene>
    <name evidence="3" type="ORF">AXG93_2116s1310</name>
</gene>
<evidence type="ECO:0000259" key="2">
    <source>
        <dbReference type="SMART" id="SM00387"/>
    </source>
</evidence>
<dbReference type="Gene3D" id="3.30.565.10">
    <property type="entry name" value="Histidine kinase-like ATPase, C-terminal domain"/>
    <property type="match status" value="1"/>
</dbReference>
<accession>A0A176VNW9</accession>
<reference evidence="3" key="1">
    <citation type="submission" date="2016-03" db="EMBL/GenBank/DDBJ databases">
        <title>Mechanisms controlling the formation of the plant cell surface in tip-growing cells are functionally conserved among land plants.</title>
        <authorList>
            <person name="Honkanen S."/>
            <person name="Jones V.A."/>
            <person name="Morieri G."/>
            <person name="Champion C."/>
            <person name="Hetherington A.J."/>
            <person name="Kelly S."/>
            <person name="Saint-Marcoux D."/>
            <person name="Proust H."/>
            <person name="Prescott H."/>
            <person name="Dolan L."/>
        </authorList>
    </citation>
    <scope>NUCLEOTIDE SEQUENCE [LARGE SCALE GENOMIC DNA]</scope>
    <source>
        <tissue evidence="3">Whole gametophyte</tissue>
    </source>
</reference>
<dbReference type="SUPFAM" id="SSF55874">
    <property type="entry name" value="ATPase domain of HSP90 chaperone/DNA topoisomerase II/histidine kinase"/>
    <property type="match status" value="1"/>
</dbReference>
<dbReference type="InterPro" id="IPR003594">
    <property type="entry name" value="HATPase_dom"/>
</dbReference>
<dbReference type="SMART" id="SM00387">
    <property type="entry name" value="HATPase_c"/>
    <property type="match status" value="1"/>
</dbReference>
<organism evidence="3 4">
    <name type="scientific">Marchantia polymorpha subsp. ruderalis</name>
    <dbReference type="NCBI Taxonomy" id="1480154"/>
    <lineage>
        <taxon>Eukaryota</taxon>
        <taxon>Viridiplantae</taxon>
        <taxon>Streptophyta</taxon>
        <taxon>Embryophyta</taxon>
        <taxon>Marchantiophyta</taxon>
        <taxon>Marchantiopsida</taxon>
        <taxon>Marchantiidae</taxon>
        <taxon>Marchantiales</taxon>
        <taxon>Marchantiaceae</taxon>
        <taxon>Marchantia</taxon>
    </lineage>
</organism>
<protein>
    <recommendedName>
        <fullName evidence="2">Histidine kinase/HSP90-like ATPase domain-containing protein</fullName>
    </recommendedName>
</protein>
<proteinExistence type="predicted"/>
<feature type="compositionally biased region" description="Acidic residues" evidence="1">
    <location>
        <begin position="267"/>
        <end position="276"/>
    </location>
</feature>